<dbReference type="Gene3D" id="3.40.50.720">
    <property type="entry name" value="NAD(P)-binding Rossmann-like Domain"/>
    <property type="match status" value="1"/>
</dbReference>
<dbReference type="AlphaFoldDB" id="A0A0G2J5E9"/>
<dbReference type="InterPro" id="IPR020843">
    <property type="entry name" value="ER"/>
</dbReference>
<dbReference type="SUPFAM" id="SSF51735">
    <property type="entry name" value="NAD(P)-binding Rossmann-fold domains"/>
    <property type="match status" value="1"/>
</dbReference>
<dbReference type="OrthoDB" id="9992527at2759"/>
<dbReference type="InterPro" id="IPR036291">
    <property type="entry name" value="NAD(P)-bd_dom_sf"/>
</dbReference>
<comment type="caution">
    <text evidence="4">The sequence shown here is derived from an EMBL/GenBank/DDBJ whole genome shotgun (WGS) entry which is preliminary data.</text>
</comment>
<dbReference type="EMBL" id="LCZI01000434">
    <property type="protein sequence ID" value="KKZ66684.1"/>
    <property type="molecule type" value="Genomic_DNA"/>
</dbReference>
<name>A0A0G2J5E9_9EURO</name>
<evidence type="ECO:0000259" key="3">
    <source>
        <dbReference type="SMART" id="SM00829"/>
    </source>
</evidence>
<evidence type="ECO:0000313" key="5">
    <source>
        <dbReference type="Proteomes" id="UP000034164"/>
    </source>
</evidence>
<dbReference type="PANTHER" id="PTHR45348:SF2">
    <property type="entry name" value="ZINC-TYPE ALCOHOL DEHYDROGENASE-LIKE PROTEIN C2E1P3.01"/>
    <property type="match status" value="1"/>
</dbReference>
<gene>
    <name evidence="4" type="ORF">EMCG_07641</name>
</gene>
<dbReference type="PANTHER" id="PTHR45348">
    <property type="entry name" value="HYPOTHETICAL OXIDOREDUCTASE (EUROFUNG)"/>
    <property type="match status" value="1"/>
</dbReference>
<reference evidence="5" key="1">
    <citation type="journal article" date="2015" name="PLoS Genet.">
        <title>The dynamic genome and transcriptome of the human fungal pathogen Blastomyces and close relative Emmonsia.</title>
        <authorList>
            <person name="Munoz J.F."/>
            <person name="Gauthier G.M."/>
            <person name="Desjardins C.A."/>
            <person name="Gallo J.E."/>
            <person name="Holder J."/>
            <person name="Sullivan T.D."/>
            <person name="Marty A.J."/>
            <person name="Carmen J.C."/>
            <person name="Chen Z."/>
            <person name="Ding L."/>
            <person name="Gujja S."/>
            <person name="Magrini V."/>
            <person name="Misas E."/>
            <person name="Mitreva M."/>
            <person name="Priest M."/>
            <person name="Saif S."/>
            <person name="Whiston E.A."/>
            <person name="Young S."/>
            <person name="Zeng Q."/>
            <person name="Goldman W.E."/>
            <person name="Mardis E.R."/>
            <person name="Taylor J.W."/>
            <person name="McEwen J.G."/>
            <person name="Clay O.K."/>
            <person name="Klein B.S."/>
            <person name="Cuomo C.A."/>
        </authorList>
    </citation>
    <scope>NUCLEOTIDE SEQUENCE [LARGE SCALE GENOMIC DNA]</scope>
    <source>
        <strain evidence="5">UAMH 3008</strain>
    </source>
</reference>
<evidence type="ECO:0000256" key="2">
    <source>
        <dbReference type="ARBA" id="ARBA00023002"/>
    </source>
</evidence>
<feature type="domain" description="Enoyl reductase (ER)" evidence="3">
    <location>
        <begin position="14"/>
        <end position="358"/>
    </location>
</feature>
<dbReference type="VEuPathDB" id="FungiDB:EMCG_07641"/>
<evidence type="ECO:0000256" key="1">
    <source>
        <dbReference type="ARBA" id="ARBA00008072"/>
    </source>
</evidence>
<accession>A0A0G2J5E9</accession>
<proteinExistence type="inferred from homology"/>
<keyword evidence="2" id="KW-0560">Oxidoreductase</keyword>
<sequence length="363" mass="38777">MKGIICEKAGEPFKIADNLVVPEPSPDQILVKSIYMALNPVDGMMRSLGILVQEWPLGLGVDVGGVVVKVGENAAPMFKVGDHVCGSTRLGYPGYNSGQEYLLMDAKVTIPKPKNLSLVEAATIGVGLETAGLALFDCLDVKLPNLQEVLEGKHAPEKKGEWAVVLGGASTVGKFATQAGIILPELLFSLFTICGYKVMASCSANSVPLVKKQGAEAVVDYKKPIEEQVKDALGITKGNVHRVFDAASSGDAFTKELFKKLPAEGPKLFCSTNTWSGITDFEGGKTKNVELGHVGRPHAEHVNKVLAEYIPVFVALFEQGNQLFPPPYDLVGQGGFEDALEAHQYQQKGAGGSNKVVVKIQDE</sequence>
<organism evidence="4 5">
    <name type="scientific">[Emmonsia] crescens</name>
    <dbReference type="NCBI Taxonomy" id="73230"/>
    <lineage>
        <taxon>Eukaryota</taxon>
        <taxon>Fungi</taxon>
        <taxon>Dikarya</taxon>
        <taxon>Ascomycota</taxon>
        <taxon>Pezizomycotina</taxon>
        <taxon>Eurotiomycetes</taxon>
        <taxon>Eurotiomycetidae</taxon>
        <taxon>Onygenales</taxon>
        <taxon>Ajellomycetaceae</taxon>
        <taxon>Emergomyces</taxon>
    </lineage>
</organism>
<dbReference type="SUPFAM" id="SSF50129">
    <property type="entry name" value="GroES-like"/>
    <property type="match status" value="1"/>
</dbReference>
<dbReference type="GO" id="GO:0016651">
    <property type="term" value="F:oxidoreductase activity, acting on NAD(P)H"/>
    <property type="evidence" value="ECO:0007669"/>
    <property type="project" value="InterPro"/>
</dbReference>
<dbReference type="InterPro" id="IPR013154">
    <property type="entry name" value="ADH-like_N"/>
</dbReference>
<comment type="similarity">
    <text evidence="1">Belongs to the zinc-containing alcohol dehydrogenase family.</text>
</comment>
<dbReference type="Proteomes" id="UP000034164">
    <property type="component" value="Unassembled WGS sequence"/>
</dbReference>
<dbReference type="InterPro" id="IPR047122">
    <property type="entry name" value="Trans-enoyl_RdTase-like"/>
</dbReference>
<protein>
    <recommendedName>
        <fullName evidence="3">Enoyl reductase (ER) domain-containing protein</fullName>
    </recommendedName>
</protein>
<evidence type="ECO:0000313" key="4">
    <source>
        <dbReference type="EMBL" id="KKZ66684.1"/>
    </source>
</evidence>
<dbReference type="Gene3D" id="3.90.180.10">
    <property type="entry name" value="Medium-chain alcohol dehydrogenases, catalytic domain"/>
    <property type="match status" value="1"/>
</dbReference>
<dbReference type="SMART" id="SM00829">
    <property type="entry name" value="PKS_ER"/>
    <property type="match status" value="1"/>
</dbReference>
<dbReference type="Pfam" id="PF08240">
    <property type="entry name" value="ADH_N"/>
    <property type="match status" value="1"/>
</dbReference>
<dbReference type="InterPro" id="IPR011032">
    <property type="entry name" value="GroES-like_sf"/>
</dbReference>